<proteinExistence type="inferred from homology"/>
<keyword evidence="5 7" id="KW-1133">Transmembrane helix</keyword>
<organism evidence="9 10">
    <name type="scientific">Leeuwenhoekiella aestuarii</name>
    <dbReference type="NCBI Taxonomy" id="2249426"/>
    <lineage>
        <taxon>Bacteria</taxon>
        <taxon>Pseudomonadati</taxon>
        <taxon>Bacteroidota</taxon>
        <taxon>Flavobacteriia</taxon>
        <taxon>Flavobacteriales</taxon>
        <taxon>Flavobacteriaceae</taxon>
        <taxon>Leeuwenhoekiella</taxon>
    </lineage>
</organism>
<dbReference type="GO" id="GO:0016020">
    <property type="term" value="C:membrane"/>
    <property type="evidence" value="ECO:0007669"/>
    <property type="project" value="UniProtKB-SubCell"/>
</dbReference>
<dbReference type="Proteomes" id="UP000289821">
    <property type="component" value="Unassembled WGS sequence"/>
</dbReference>
<keyword evidence="6 7" id="KW-0472">Membrane</keyword>
<dbReference type="PANTHER" id="PTHR30576:SF0">
    <property type="entry name" value="UNDECAPRENYL-PHOSPHATE N-ACETYLGALACTOSAMINYL 1-PHOSPHATE TRANSFERASE-RELATED"/>
    <property type="match status" value="1"/>
</dbReference>
<evidence type="ECO:0000256" key="7">
    <source>
        <dbReference type="SAM" id="Phobius"/>
    </source>
</evidence>
<reference evidence="9 10" key="1">
    <citation type="submission" date="2018-07" db="EMBL/GenBank/DDBJ databases">
        <title>Leeuwenhoekiella genomics.</title>
        <authorList>
            <person name="Tahon G."/>
            <person name="Willems A."/>
        </authorList>
    </citation>
    <scope>NUCLEOTIDE SEQUENCE [LARGE SCALE GENOMIC DNA]</scope>
    <source>
        <strain evidence="9 10">R-50232</strain>
    </source>
</reference>
<comment type="caution">
    <text evidence="9">The sequence shown here is derived from an EMBL/GenBank/DDBJ whole genome shotgun (WGS) entry which is preliminary data.</text>
</comment>
<dbReference type="Pfam" id="PF02397">
    <property type="entry name" value="Bac_transf"/>
    <property type="match status" value="1"/>
</dbReference>
<evidence type="ECO:0000259" key="8">
    <source>
        <dbReference type="Pfam" id="PF02397"/>
    </source>
</evidence>
<keyword evidence="3 9" id="KW-0808">Transferase</keyword>
<feature type="domain" description="Bacterial sugar transferase" evidence="8">
    <location>
        <begin position="257"/>
        <end position="440"/>
    </location>
</feature>
<dbReference type="Gene3D" id="3.40.50.720">
    <property type="entry name" value="NAD(P)-binding Rossmann-like Domain"/>
    <property type="match status" value="1"/>
</dbReference>
<feature type="transmembrane region" description="Helical" evidence="7">
    <location>
        <begin position="262"/>
        <end position="283"/>
    </location>
</feature>
<evidence type="ECO:0000256" key="6">
    <source>
        <dbReference type="ARBA" id="ARBA00023136"/>
    </source>
</evidence>
<dbReference type="EMBL" id="QOVI01000005">
    <property type="protein sequence ID" value="RXG13105.1"/>
    <property type="molecule type" value="Genomic_DNA"/>
</dbReference>
<feature type="transmembrane region" description="Helical" evidence="7">
    <location>
        <begin position="72"/>
        <end position="90"/>
    </location>
</feature>
<keyword evidence="10" id="KW-1185">Reference proteome</keyword>
<feature type="transmembrane region" description="Helical" evidence="7">
    <location>
        <begin position="96"/>
        <end position="115"/>
    </location>
</feature>
<dbReference type="GO" id="GO:0016780">
    <property type="term" value="F:phosphotransferase activity, for other substituted phosphate groups"/>
    <property type="evidence" value="ECO:0007669"/>
    <property type="project" value="TreeGrafter"/>
</dbReference>
<keyword evidence="4 7" id="KW-0812">Transmembrane</keyword>
<comment type="subcellular location">
    <subcellularLocation>
        <location evidence="1">Membrane</location>
        <topology evidence="1">Multi-pass membrane protein</topology>
    </subcellularLocation>
</comment>
<dbReference type="AlphaFoldDB" id="A0A4Q0NSC3"/>
<gene>
    <name evidence="9" type="ORF">DSM04_10583</name>
</gene>
<feature type="transmembrane region" description="Helical" evidence="7">
    <location>
        <begin position="32"/>
        <end position="51"/>
    </location>
</feature>
<evidence type="ECO:0000256" key="1">
    <source>
        <dbReference type="ARBA" id="ARBA00004141"/>
    </source>
</evidence>
<evidence type="ECO:0000313" key="10">
    <source>
        <dbReference type="Proteomes" id="UP000289821"/>
    </source>
</evidence>
<evidence type="ECO:0000256" key="3">
    <source>
        <dbReference type="ARBA" id="ARBA00022679"/>
    </source>
</evidence>
<name>A0A4Q0NSC3_9FLAO</name>
<evidence type="ECO:0000256" key="2">
    <source>
        <dbReference type="ARBA" id="ARBA00006464"/>
    </source>
</evidence>
<dbReference type="RefSeq" id="WP_128761892.1">
    <property type="nucleotide sequence ID" value="NZ_QOVI01000005.1"/>
</dbReference>
<evidence type="ECO:0000256" key="5">
    <source>
        <dbReference type="ARBA" id="ARBA00022989"/>
    </source>
</evidence>
<dbReference type="InterPro" id="IPR017475">
    <property type="entry name" value="EPS_sugar_tfrase"/>
</dbReference>
<evidence type="ECO:0000313" key="9">
    <source>
        <dbReference type="EMBL" id="RXG13105.1"/>
    </source>
</evidence>
<comment type="similarity">
    <text evidence="2">Belongs to the bacterial sugar transferase family.</text>
</comment>
<sequence length="448" mass="52450">MKRSALIVPISILIHLTLLNGFLAWFLPEVYLNINSILFYNASWLLSAYAIDYYPTSRKERFFTNLHKPLQLYILFALAYFAWFSLSKIRMGSLGYHTNLLLGLFACLLLYRILFYYARARYRETGGNAVHVVVIGRDRNLKKIRKVFDEPDLGYRYLGYFDNSDSKSPTYLGKVEESFRYIKERDVHQIFCIASRLSQAQLFNLMAFADNNLIKLKVVPDNKEIFTRAMTIELYDNVPVLNLRELPLETPYAKVVKRCFDVVFALLVIVGVLSWLSPLIFILQHFDSNEPLYFKQRRHGVNRKVFWCYKFRSMTTTADADTKMMTKNDKRVTKLGRILRRTSIDELPQFYNVLLGDMSVVGPRPHMELHTEKYQTSVDKYLVRHFVKPGITGLAQVRGYRGEIVQQADIVNRTRLDIFYVEKWSLWLDVKIIIKTVLNAVRGEEKAY</sequence>
<protein>
    <submittedName>
        <fullName evidence="9">Putative colanic acid biosynthesis UDP-glucose lipid carrier transferase</fullName>
    </submittedName>
</protein>
<dbReference type="Pfam" id="PF13727">
    <property type="entry name" value="CoA_binding_3"/>
    <property type="match status" value="1"/>
</dbReference>
<dbReference type="NCBIfam" id="TIGR03025">
    <property type="entry name" value="EPS_sugtrans"/>
    <property type="match status" value="1"/>
</dbReference>
<dbReference type="PANTHER" id="PTHR30576">
    <property type="entry name" value="COLANIC BIOSYNTHESIS UDP-GLUCOSE LIPID CARRIER TRANSFERASE"/>
    <property type="match status" value="1"/>
</dbReference>
<evidence type="ECO:0000256" key="4">
    <source>
        <dbReference type="ARBA" id="ARBA00022692"/>
    </source>
</evidence>
<dbReference type="InterPro" id="IPR003362">
    <property type="entry name" value="Bact_transf"/>
</dbReference>
<accession>A0A4Q0NSC3</accession>
<feature type="transmembrane region" description="Helical" evidence="7">
    <location>
        <begin position="7"/>
        <end position="26"/>
    </location>
</feature>